<evidence type="ECO:0000256" key="2">
    <source>
        <dbReference type="ARBA" id="ARBA00022679"/>
    </source>
</evidence>
<sequence>MRHVHDRAGHHDRLSGAAVGERRAPAHNVGGLHRATRGVPVPSRRQEAAWVADAFRPNASGVSDLDRMWQIMERSRLTIFRGCDEVEPGLFALLTDLFQKPVIPAGVLLQPDLDAGDDSDGDSVARPEALRWLDKQPQKSVVYVALGSEAPLTADNLHELALGLELARVRFLWAFRKPAGTSAPDADVVGLLPAGFEERAREHGLVWTGWVPQVRVLAHGAVGTFLTHCGWGSTIESLVLGRPLVMLPFVVDQGLIARTMAERGVGVEVAREDGDGSFGRDAVVAAVRRVMVEEEGTIFASNARELKEVLGDQRRQDQYMDELVDYLRCYKDNSC</sequence>
<dbReference type="Gene3D" id="3.40.50.2000">
    <property type="entry name" value="Glycogen Phosphorylase B"/>
    <property type="match status" value="1"/>
</dbReference>
<dbReference type="SUPFAM" id="SSF53756">
    <property type="entry name" value="UDP-Glycosyltransferase/glycogen phosphorylase"/>
    <property type="match status" value="1"/>
</dbReference>
<evidence type="ECO:0000313" key="4">
    <source>
        <dbReference type="EMBL" id="JAD39492.1"/>
    </source>
</evidence>
<reference evidence="4" key="1">
    <citation type="submission" date="2014-09" db="EMBL/GenBank/DDBJ databases">
        <authorList>
            <person name="Magalhaes I.L.F."/>
            <person name="Oliveira U."/>
            <person name="Santos F.R."/>
            <person name="Vidigal T.H.D.A."/>
            <person name="Brescovit A.D."/>
            <person name="Santos A.J."/>
        </authorList>
    </citation>
    <scope>NUCLEOTIDE SEQUENCE</scope>
    <source>
        <tissue evidence="4">Shoot tissue taken approximately 20 cm above the soil surface</tissue>
    </source>
</reference>
<evidence type="ECO:0000256" key="1">
    <source>
        <dbReference type="ARBA" id="ARBA00009995"/>
    </source>
</evidence>
<dbReference type="FunFam" id="3.40.50.2000:FF:000037">
    <property type="entry name" value="Glycosyltransferase"/>
    <property type="match status" value="1"/>
</dbReference>
<protein>
    <recommendedName>
        <fullName evidence="5">UDP-glycosyltransferases domain-containing protein</fullName>
    </recommendedName>
</protein>
<evidence type="ECO:0008006" key="5">
    <source>
        <dbReference type="Google" id="ProtNLM"/>
    </source>
</evidence>
<dbReference type="PANTHER" id="PTHR48049:SF88">
    <property type="entry name" value="GLYCOSYLTRANSFERASE"/>
    <property type="match status" value="1"/>
</dbReference>
<dbReference type="CDD" id="cd03784">
    <property type="entry name" value="GT1_Gtf-like"/>
    <property type="match status" value="1"/>
</dbReference>
<accession>A0A0A8ZXH6</accession>
<dbReference type="Pfam" id="PF00201">
    <property type="entry name" value="UDPGT"/>
    <property type="match status" value="1"/>
</dbReference>
<proteinExistence type="inferred from homology"/>
<comment type="similarity">
    <text evidence="1">Belongs to the UDP-glycosyltransferase family.</text>
</comment>
<organism evidence="4">
    <name type="scientific">Arundo donax</name>
    <name type="common">Giant reed</name>
    <name type="synonym">Donax arundinaceus</name>
    <dbReference type="NCBI Taxonomy" id="35708"/>
    <lineage>
        <taxon>Eukaryota</taxon>
        <taxon>Viridiplantae</taxon>
        <taxon>Streptophyta</taxon>
        <taxon>Embryophyta</taxon>
        <taxon>Tracheophyta</taxon>
        <taxon>Spermatophyta</taxon>
        <taxon>Magnoliopsida</taxon>
        <taxon>Liliopsida</taxon>
        <taxon>Poales</taxon>
        <taxon>Poaceae</taxon>
        <taxon>PACMAD clade</taxon>
        <taxon>Arundinoideae</taxon>
        <taxon>Arundineae</taxon>
        <taxon>Arundo</taxon>
    </lineage>
</organism>
<feature type="region of interest" description="Disordered" evidence="3">
    <location>
        <begin position="1"/>
        <end position="26"/>
    </location>
</feature>
<dbReference type="InterPro" id="IPR050481">
    <property type="entry name" value="UDP-glycosyltransf_plant"/>
</dbReference>
<dbReference type="PANTHER" id="PTHR48049">
    <property type="entry name" value="GLYCOSYLTRANSFERASE"/>
    <property type="match status" value="1"/>
</dbReference>
<dbReference type="AlphaFoldDB" id="A0A0A8ZXH6"/>
<keyword evidence="2" id="KW-0808">Transferase</keyword>
<dbReference type="InterPro" id="IPR002213">
    <property type="entry name" value="UDP_glucos_trans"/>
</dbReference>
<dbReference type="EMBL" id="GBRH01258403">
    <property type="protein sequence ID" value="JAD39492.1"/>
    <property type="molecule type" value="Transcribed_RNA"/>
</dbReference>
<dbReference type="GO" id="GO:0035251">
    <property type="term" value="F:UDP-glucosyltransferase activity"/>
    <property type="evidence" value="ECO:0007669"/>
    <property type="project" value="InterPro"/>
</dbReference>
<name>A0A0A8ZXH6_ARUDO</name>
<feature type="compositionally biased region" description="Basic and acidic residues" evidence="3">
    <location>
        <begin position="1"/>
        <end position="24"/>
    </location>
</feature>
<reference evidence="4" key="2">
    <citation type="journal article" date="2015" name="Data Brief">
        <title>Shoot transcriptome of the giant reed, Arundo donax.</title>
        <authorList>
            <person name="Barrero R.A."/>
            <person name="Guerrero F.D."/>
            <person name="Moolhuijzen P."/>
            <person name="Goolsby J.A."/>
            <person name="Tidwell J."/>
            <person name="Bellgard S.E."/>
            <person name="Bellgard M.I."/>
        </authorList>
    </citation>
    <scope>NUCLEOTIDE SEQUENCE</scope>
    <source>
        <tissue evidence="4">Shoot tissue taken approximately 20 cm above the soil surface</tissue>
    </source>
</reference>
<evidence type="ECO:0000256" key="3">
    <source>
        <dbReference type="SAM" id="MobiDB-lite"/>
    </source>
</evidence>